<dbReference type="EMBL" id="CAACVJ010000061">
    <property type="protein sequence ID" value="VEP12562.1"/>
    <property type="molecule type" value="Genomic_DNA"/>
</dbReference>
<evidence type="ECO:0000313" key="2">
    <source>
        <dbReference type="Proteomes" id="UP000320055"/>
    </source>
</evidence>
<reference evidence="1 2" key="1">
    <citation type="submission" date="2019-01" db="EMBL/GenBank/DDBJ databases">
        <authorList>
            <person name="Brito A."/>
        </authorList>
    </citation>
    <scope>NUCLEOTIDE SEQUENCE [LARGE SCALE GENOMIC DNA]</scope>
    <source>
        <strain evidence="1">1</strain>
    </source>
</reference>
<accession>A0A563VMB8</accession>
<evidence type="ECO:0000313" key="1">
    <source>
        <dbReference type="EMBL" id="VEP12562.1"/>
    </source>
</evidence>
<dbReference type="Proteomes" id="UP000320055">
    <property type="component" value="Unassembled WGS sequence"/>
</dbReference>
<dbReference type="AlphaFoldDB" id="A0A563VMB8"/>
<protein>
    <submittedName>
        <fullName evidence="1">Uncharacterized protein</fullName>
    </submittedName>
</protein>
<sequence length="48" mass="5595">MYSIKISKQVATTITRNFINEERYILLVAIQAYSKQANGKRANFQKFP</sequence>
<name>A0A563VMB8_9CYAN</name>
<keyword evidence="2" id="KW-1185">Reference proteome</keyword>
<gene>
    <name evidence="1" type="ORF">H1P_1530014</name>
</gene>
<organism evidence="1 2">
    <name type="scientific">Hyella patelloides LEGE 07179</name>
    <dbReference type="NCBI Taxonomy" id="945734"/>
    <lineage>
        <taxon>Bacteria</taxon>
        <taxon>Bacillati</taxon>
        <taxon>Cyanobacteriota</taxon>
        <taxon>Cyanophyceae</taxon>
        <taxon>Pleurocapsales</taxon>
        <taxon>Hyellaceae</taxon>
        <taxon>Hyella</taxon>
    </lineage>
</organism>
<proteinExistence type="predicted"/>